<reference evidence="2 3" key="1">
    <citation type="submission" date="2014-06" db="EMBL/GenBank/DDBJ databases">
        <title>Helicobacter pullorum isolates in fresh chicken meat - phenotypic and genotypic features.</title>
        <authorList>
            <person name="Borges V."/>
            <person name="Santos A."/>
            <person name="Correia C.B."/>
            <person name="Saraiva M."/>
            <person name="Menard A."/>
            <person name="Vieira L."/>
            <person name="Sampaio D.A."/>
            <person name="Gomes J.P."/>
            <person name="Oleastro M."/>
        </authorList>
    </citation>
    <scope>NUCLEOTIDE SEQUENCE [LARGE SCALE GENOMIC DNA]</scope>
    <source>
        <strain evidence="2 3">229334/12</strain>
    </source>
</reference>
<feature type="transmembrane region" description="Helical" evidence="1">
    <location>
        <begin position="16"/>
        <end position="37"/>
    </location>
</feature>
<feature type="transmembrane region" description="Helical" evidence="1">
    <location>
        <begin position="49"/>
        <end position="69"/>
    </location>
</feature>
<dbReference type="Proteomes" id="UP000037997">
    <property type="component" value="Unassembled WGS sequence"/>
</dbReference>
<evidence type="ECO:0000256" key="1">
    <source>
        <dbReference type="SAM" id="Phobius"/>
    </source>
</evidence>
<feature type="transmembrane region" description="Helical" evidence="1">
    <location>
        <begin position="106"/>
        <end position="126"/>
    </location>
</feature>
<dbReference type="PATRIC" id="fig|35818.11.peg.828"/>
<proteinExistence type="predicted"/>
<evidence type="ECO:0000313" key="2">
    <source>
        <dbReference type="EMBL" id="KPH51750.1"/>
    </source>
</evidence>
<organism evidence="2 3">
    <name type="scientific">Helicobacter pullorum</name>
    <dbReference type="NCBI Taxonomy" id="35818"/>
    <lineage>
        <taxon>Bacteria</taxon>
        <taxon>Pseudomonadati</taxon>
        <taxon>Campylobacterota</taxon>
        <taxon>Epsilonproteobacteria</taxon>
        <taxon>Campylobacterales</taxon>
        <taxon>Helicobacteraceae</taxon>
        <taxon>Helicobacter</taxon>
    </lineage>
</organism>
<name>A0A0N0LRV4_9HELI</name>
<accession>A0A0N0LRV4</accession>
<comment type="caution">
    <text evidence="2">The sequence shown here is derived from an EMBL/GenBank/DDBJ whole genome shotgun (WGS) entry which is preliminary data.</text>
</comment>
<dbReference type="EMBL" id="JNOC01000173">
    <property type="protein sequence ID" value="KPH51750.1"/>
    <property type="molecule type" value="Genomic_DNA"/>
</dbReference>
<sequence length="204" mass="23651">MINNNDIIWKYRENQVGFWVTFIHLLIATIFFCYLLIEGINKYLSKSDTSFFMTLLLLLAATACLYPSYRLIKLLNQKALYLTKKDIVFEKYIGKTIIAPLGVSYISTYSSMWGAIILGMSSVLTFNRIDSKNHKKISFILAFGSGNLEELYSYLLPKIETYLIGLQEKEYIECKISLNIDGKMDSKIDFDKIERLRKEKENAK</sequence>
<keyword evidence="1" id="KW-1133">Transmembrane helix</keyword>
<keyword evidence="1" id="KW-0812">Transmembrane</keyword>
<evidence type="ECO:0000313" key="3">
    <source>
        <dbReference type="Proteomes" id="UP000037997"/>
    </source>
</evidence>
<gene>
    <name evidence="2" type="ORF">HPU229334_04165</name>
</gene>
<dbReference type="AlphaFoldDB" id="A0A0N0LRV4"/>
<protein>
    <submittedName>
        <fullName evidence="2">Uncharacterized protein</fullName>
    </submittedName>
</protein>
<keyword evidence="1" id="KW-0472">Membrane</keyword>